<dbReference type="Pfam" id="PF00566">
    <property type="entry name" value="RabGAP-TBC"/>
    <property type="match status" value="1"/>
</dbReference>
<dbReference type="Proteomes" id="UP000008141">
    <property type="component" value="Unassembled WGS sequence"/>
</dbReference>
<keyword evidence="5" id="KW-1185">Reference proteome</keyword>
<dbReference type="OrthoDB" id="206700at2759"/>
<name>E1Z684_CHLVA</name>
<dbReference type="STRING" id="554065.E1Z684"/>
<keyword evidence="2" id="KW-0472">Membrane</keyword>
<keyword evidence="2" id="KW-1133">Transmembrane helix</keyword>
<proteinExistence type="predicted"/>
<dbReference type="GeneID" id="17358079"/>
<dbReference type="PANTHER" id="PTHR20913:SF7">
    <property type="entry name" value="RE60063P"/>
    <property type="match status" value="1"/>
</dbReference>
<evidence type="ECO:0000259" key="3">
    <source>
        <dbReference type="PROSITE" id="PS50086"/>
    </source>
</evidence>
<dbReference type="KEGG" id="cvr:CHLNCDRAFT_140797"/>
<reference evidence="4 5" key="1">
    <citation type="journal article" date="2010" name="Plant Cell">
        <title>The Chlorella variabilis NC64A genome reveals adaptation to photosymbiosis, coevolution with viruses, and cryptic sex.</title>
        <authorList>
            <person name="Blanc G."/>
            <person name="Duncan G."/>
            <person name="Agarkova I."/>
            <person name="Borodovsky M."/>
            <person name="Gurnon J."/>
            <person name="Kuo A."/>
            <person name="Lindquist E."/>
            <person name="Lucas S."/>
            <person name="Pangilinan J."/>
            <person name="Polle J."/>
            <person name="Salamov A."/>
            <person name="Terry A."/>
            <person name="Yamada T."/>
            <person name="Dunigan D.D."/>
            <person name="Grigoriev I.V."/>
            <person name="Claverie J.M."/>
            <person name="Van Etten J.L."/>
        </authorList>
    </citation>
    <scope>NUCLEOTIDE SEQUENCE [LARGE SCALE GENOMIC DNA]</scope>
    <source>
        <strain evidence="4 5">NC64A</strain>
    </source>
</reference>
<evidence type="ECO:0000313" key="4">
    <source>
        <dbReference type="EMBL" id="EFN58885.1"/>
    </source>
</evidence>
<protein>
    <recommendedName>
        <fullName evidence="3">Rab-GAP TBC domain-containing protein</fullName>
    </recommendedName>
</protein>
<evidence type="ECO:0000256" key="1">
    <source>
        <dbReference type="ARBA" id="ARBA00022468"/>
    </source>
</evidence>
<dbReference type="InParanoid" id="E1Z684"/>
<dbReference type="PANTHER" id="PTHR20913">
    <property type="entry name" value="TBC1 DOMAIN FAMILY MEMBER 20/GTPASE"/>
    <property type="match status" value="1"/>
</dbReference>
<keyword evidence="2" id="KW-0812">Transmembrane</keyword>
<accession>E1Z684</accession>
<dbReference type="EMBL" id="GL433837">
    <property type="protein sequence ID" value="EFN58885.1"/>
    <property type="molecule type" value="Genomic_DNA"/>
</dbReference>
<gene>
    <name evidence="4" type="ORF">CHLNCDRAFT_140797</name>
</gene>
<dbReference type="SUPFAM" id="SSF47923">
    <property type="entry name" value="Ypt/Rab-GAP domain of gyp1p"/>
    <property type="match status" value="1"/>
</dbReference>
<feature type="domain" description="Rab-GAP TBC" evidence="3">
    <location>
        <begin position="48"/>
        <end position="254"/>
    </location>
</feature>
<dbReference type="GO" id="GO:0005096">
    <property type="term" value="F:GTPase activator activity"/>
    <property type="evidence" value="ECO:0007669"/>
    <property type="project" value="UniProtKB-KW"/>
</dbReference>
<feature type="transmembrane region" description="Helical" evidence="2">
    <location>
        <begin position="375"/>
        <end position="397"/>
    </location>
</feature>
<evidence type="ECO:0000256" key="2">
    <source>
        <dbReference type="SAM" id="Phobius"/>
    </source>
</evidence>
<dbReference type="RefSeq" id="XP_005850987.1">
    <property type="nucleotide sequence ID" value="XM_005850925.1"/>
</dbReference>
<dbReference type="InterPro" id="IPR045913">
    <property type="entry name" value="TBC20/Gyp8-like"/>
</dbReference>
<organism evidence="5">
    <name type="scientific">Chlorella variabilis</name>
    <name type="common">Green alga</name>
    <dbReference type="NCBI Taxonomy" id="554065"/>
    <lineage>
        <taxon>Eukaryota</taxon>
        <taxon>Viridiplantae</taxon>
        <taxon>Chlorophyta</taxon>
        <taxon>core chlorophytes</taxon>
        <taxon>Trebouxiophyceae</taxon>
        <taxon>Chlorellales</taxon>
        <taxon>Chlorellaceae</taxon>
        <taxon>Chlorella clade</taxon>
        <taxon>Chlorella</taxon>
    </lineage>
</organism>
<dbReference type="GO" id="GO:0006888">
    <property type="term" value="P:endoplasmic reticulum to Golgi vesicle-mediated transport"/>
    <property type="evidence" value="ECO:0007669"/>
    <property type="project" value="TreeGrafter"/>
</dbReference>
<dbReference type="InterPro" id="IPR000195">
    <property type="entry name" value="Rab-GAP-TBC_dom"/>
</dbReference>
<dbReference type="eggNOG" id="KOG2595">
    <property type="taxonomic scope" value="Eukaryota"/>
</dbReference>
<sequence>MGRAGSRGRRAAGSRDSDTLKAVNNLLLERDSPAALTQLRKIAAIRGLVNDGLRARVWPHLVGVGSVAQEDGAADYQRRHGSTHKDSNVLACWPEGEREAKRRALRRVLDGAVAGNEGGLYYYQGLHDVAAVLLFVCGEPAAYRLLRALAACHLRDCTRPDLAAATETLRLLYPILEQCDTELYRYLLGLQEPALEVPYFALRHGAACTARAARRQVAPCMAWHPAAWYMTWFAHDVPGLHQIARLFDLFLASHPLMPLYVAAGNRREILECGEDGLAVYGTLRRMRFLQPGQPDADELARQAAALYQAVPPVVLAKRRGIQLRHSAAIDAYLSEGRWKVPAEPRGARHPFGQQAVQQLQALFVPQGGAGQARGAAALAAVITSVTGLAAFGAILLAQMQAAQWGR</sequence>
<evidence type="ECO:0000313" key="5">
    <source>
        <dbReference type="Proteomes" id="UP000008141"/>
    </source>
</evidence>
<keyword evidence="1" id="KW-0343">GTPase activation</keyword>
<dbReference type="Gene3D" id="1.10.472.80">
    <property type="entry name" value="Ypt/Rab-GAP domain of gyp1p, domain 3"/>
    <property type="match status" value="1"/>
</dbReference>
<dbReference type="PROSITE" id="PS50086">
    <property type="entry name" value="TBC_RABGAP"/>
    <property type="match status" value="1"/>
</dbReference>
<dbReference type="Gene3D" id="1.10.8.1310">
    <property type="match status" value="1"/>
</dbReference>
<dbReference type="GO" id="GO:0005789">
    <property type="term" value="C:endoplasmic reticulum membrane"/>
    <property type="evidence" value="ECO:0007669"/>
    <property type="project" value="TreeGrafter"/>
</dbReference>
<dbReference type="InterPro" id="IPR035969">
    <property type="entry name" value="Rab-GAP_TBC_sf"/>
</dbReference>
<dbReference type="AlphaFoldDB" id="E1Z684"/>